<dbReference type="GO" id="GO:0016787">
    <property type="term" value="F:hydrolase activity"/>
    <property type="evidence" value="ECO:0007669"/>
    <property type="project" value="InterPro"/>
</dbReference>
<dbReference type="PANTHER" id="PTHR11575">
    <property type="entry name" value="5'-NUCLEOTIDASE-RELATED"/>
    <property type="match status" value="1"/>
</dbReference>
<dbReference type="PANTHER" id="PTHR11575:SF48">
    <property type="entry name" value="5'-NUCLEOTIDASE"/>
    <property type="match status" value="1"/>
</dbReference>
<evidence type="ECO:0000313" key="1">
    <source>
        <dbReference type="EMBL" id="KAH0820016.1"/>
    </source>
</evidence>
<reference evidence="1" key="2">
    <citation type="submission" date="2021-08" db="EMBL/GenBank/DDBJ databases">
        <authorList>
            <person name="Eriksson T."/>
        </authorList>
    </citation>
    <scope>NUCLEOTIDE SEQUENCE</scope>
    <source>
        <strain evidence="1">Stoneville</strain>
        <tissue evidence="1">Whole head</tissue>
    </source>
</reference>
<accession>A0A8J6HU84</accession>
<dbReference type="GO" id="GO:0009166">
    <property type="term" value="P:nucleotide catabolic process"/>
    <property type="evidence" value="ECO:0007669"/>
    <property type="project" value="InterPro"/>
</dbReference>
<dbReference type="EMBL" id="JABDTM020013042">
    <property type="protein sequence ID" value="KAH0820016.1"/>
    <property type="molecule type" value="Genomic_DNA"/>
</dbReference>
<dbReference type="SUPFAM" id="SSF56300">
    <property type="entry name" value="Metallo-dependent phosphatases"/>
    <property type="match status" value="1"/>
</dbReference>
<reference evidence="1" key="1">
    <citation type="journal article" date="2020" name="J Insects Food Feed">
        <title>The yellow mealworm (Tenebrio molitor) genome: a resource for the emerging insects as food and feed industry.</title>
        <authorList>
            <person name="Eriksson T."/>
            <person name="Andere A."/>
            <person name="Kelstrup H."/>
            <person name="Emery V."/>
            <person name="Picard C."/>
        </authorList>
    </citation>
    <scope>NUCLEOTIDE SEQUENCE</scope>
    <source>
        <strain evidence="1">Stoneville</strain>
        <tissue evidence="1">Whole head</tissue>
    </source>
</reference>
<dbReference type="Gene3D" id="3.60.21.10">
    <property type="match status" value="1"/>
</dbReference>
<dbReference type="InterPro" id="IPR006179">
    <property type="entry name" value="5_nucleotidase/apyrase"/>
</dbReference>
<dbReference type="Proteomes" id="UP000719412">
    <property type="component" value="Unassembled WGS sequence"/>
</dbReference>
<evidence type="ECO:0000313" key="2">
    <source>
        <dbReference type="Proteomes" id="UP000719412"/>
    </source>
</evidence>
<sequence length="240" mass="26783">MSPVKLPTDVTIILRRNFSVRPSARSAFRNTGKNVKYLIACDESQFDPHDLINETFAVSPESIDSSSNQYEHQKFKRMASFAAQAALRAKWSSLVEDHSIEVPPEVTSKVTSVVGWLKQASLEVRAAGRRAVNTLAGGAMAQHLVILHFNDVYNVEPRLSPEPVGGAARFCTAIKSFQHLHPLVLFSGDAFSPSMWTRGSRVRFRPRAKKKGYILPRDSEVTLSHWSRSIELVITPLIDL</sequence>
<comment type="caution">
    <text evidence="1">The sequence shown here is derived from an EMBL/GenBank/DDBJ whole genome shotgun (WGS) entry which is preliminary data.</text>
</comment>
<organism evidence="1 2">
    <name type="scientific">Tenebrio molitor</name>
    <name type="common">Yellow mealworm beetle</name>
    <dbReference type="NCBI Taxonomy" id="7067"/>
    <lineage>
        <taxon>Eukaryota</taxon>
        <taxon>Metazoa</taxon>
        <taxon>Ecdysozoa</taxon>
        <taxon>Arthropoda</taxon>
        <taxon>Hexapoda</taxon>
        <taxon>Insecta</taxon>
        <taxon>Pterygota</taxon>
        <taxon>Neoptera</taxon>
        <taxon>Endopterygota</taxon>
        <taxon>Coleoptera</taxon>
        <taxon>Polyphaga</taxon>
        <taxon>Cucujiformia</taxon>
        <taxon>Tenebrionidae</taxon>
        <taxon>Tenebrio</taxon>
    </lineage>
</organism>
<proteinExistence type="predicted"/>
<dbReference type="AlphaFoldDB" id="A0A8J6HU84"/>
<gene>
    <name evidence="1" type="ORF">GEV33_002775</name>
</gene>
<name>A0A8J6HU84_TENMO</name>
<dbReference type="InterPro" id="IPR029052">
    <property type="entry name" value="Metallo-depent_PP-like"/>
</dbReference>
<protein>
    <submittedName>
        <fullName evidence="1">Uncharacterized protein</fullName>
    </submittedName>
</protein>
<keyword evidence="2" id="KW-1185">Reference proteome</keyword>